<name>A0A4Q2U5G6_9HYPH</name>
<dbReference type="SUPFAM" id="SSF52540">
    <property type="entry name" value="P-loop containing nucleoside triphosphate hydrolases"/>
    <property type="match status" value="1"/>
</dbReference>
<evidence type="ECO:0000256" key="3">
    <source>
        <dbReference type="ARBA" id="ARBA00022806"/>
    </source>
</evidence>
<evidence type="ECO:0000259" key="5">
    <source>
        <dbReference type="Pfam" id="PF00580"/>
    </source>
</evidence>
<organism evidence="6 7">
    <name type="scientific">Lichenibacterium minor</name>
    <dbReference type="NCBI Taxonomy" id="2316528"/>
    <lineage>
        <taxon>Bacteria</taxon>
        <taxon>Pseudomonadati</taxon>
        <taxon>Pseudomonadota</taxon>
        <taxon>Alphaproteobacteria</taxon>
        <taxon>Hyphomicrobiales</taxon>
        <taxon>Lichenihabitantaceae</taxon>
        <taxon>Lichenibacterium</taxon>
    </lineage>
</organism>
<dbReference type="Pfam" id="PF00580">
    <property type="entry name" value="UvrD-helicase"/>
    <property type="match status" value="1"/>
</dbReference>
<keyword evidence="7" id="KW-1185">Reference proteome</keyword>
<protein>
    <recommendedName>
        <fullName evidence="5">UvrD-like helicase ATP-binding domain-containing protein</fullName>
    </recommendedName>
</protein>
<reference evidence="6 7" key="1">
    <citation type="submission" date="2018-12" db="EMBL/GenBank/DDBJ databases">
        <authorList>
            <person name="Grouzdev D.S."/>
            <person name="Krutkina M.S."/>
        </authorList>
    </citation>
    <scope>NUCLEOTIDE SEQUENCE [LARGE SCALE GENOMIC DNA]</scope>
    <source>
        <strain evidence="6 7">RmlP026</strain>
    </source>
</reference>
<reference evidence="6 7" key="2">
    <citation type="submission" date="2019-02" db="EMBL/GenBank/DDBJ databases">
        <title>'Lichenibacterium ramalinii' gen. nov. sp. nov., 'Lichenibacterium minor' gen. nov. sp. nov.</title>
        <authorList>
            <person name="Pankratov T."/>
        </authorList>
    </citation>
    <scope>NUCLEOTIDE SEQUENCE [LARGE SCALE GENOMIC DNA]</scope>
    <source>
        <strain evidence="6 7">RmlP026</strain>
    </source>
</reference>
<keyword evidence="4" id="KW-0067">ATP-binding</keyword>
<keyword evidence="3" id="KW-0347">Helicase</keyword>
<comment type="caution">
    <text evidence="6">The sequence shown here is derived from an EMBL/GenBank/DDBJ whole genome shotgun (WGS) entry which is preliminary data.</text>
</comment>
<dbReference type="InterPro" id="IPR014016">
    <property type="entry name" value="UvrD-like_ATP-bd"/>
</dbReference>
<dbReference type="Gene3D" id="3.40.50.300">
    <property type="entry name" value="P-loop containing nucleotide triphosphate hydrolases"/>
    <property type="match status" value="2"/>
</dbReference>
<dbReference type="PANTHER" id="PTHR11070">
    <property type="entry name" value="UVRD / RECB / PCRA DNA HELICASE FAMILY MEMBER"/>
    <property type="match status" value="1"/>
</dbReference>
<feature type="domain" description="UvrD-like helicase ATP-binding" evidence="5">
    <location>
        <begin position="92"/>
        <end position="174"/>
    </location>
</feature>
<proteinExistence type="predicted"/>
<dbReference type="EMBL" id="QYBB01000028">
    <property type="protein sequence ID" value="RYC30291.1"/>
    <property type="molecule type" value="Genomic_DNA"/>
</dbReference>
<keyword evidence="2" id="KW-0378">Hydrolase</keyword>
<evidence type="ECO:0000313" key="6">
    <source>
        <dbReference type="EMBL" id="RYC30291.1"/>
    </source>
</evidence>
<keyword evidence="1" id="KW-0547">Nucleotide-binding</keyword>
<dbReference type="GO" id="GO:0005524">
    <property type="term" value="F:ATP binding"/>
    <property type="evidence" value="ECO:0007669"/>
    <property type="project" value="UniProtKB-KW"/>
</dbReference>
<dbReference type="GO" id="GO:0016787">
    <property type="term" value="F:hydrolase activity"/>
    <property type="evidence" value="ECO:0007669"/>
    <property type="project" value="UniProtKB-KW"/>
</dbReference>
<evidence type="ECO:0000256" key="2">
    <source>
        <dbReference type="ARBA" id="ARBA00022801"/>
    </source>
</evidence>
<sequence>MPIAESMLSCPAKREGWKLTSVSVTVRKGRRIIDTVDRPLHETVHGPAVRYRRRLWTLKNNSIDLDGPCLDEEIEPQTELQSLMEDGPDLAQEEIIRLPVSARVLVGAGPGSGKTHAACQRIAALINGGVPANRIWVVSFTRTAIVEFRNRIAAGLSEAADAASVRIATLDSHAWAIQSGFSPTAALTGDYNDNIRSAMERVLSDEDAAEYLGTLQHLIVDEAQDVLGIRAEFIGHIIDQLSPGAGVTVFADAAQSIFSFTEDENNQSPGASLLALLKAKSFQERELKRVHRTRDPRLRQIFTDVRRSLLTNHPHPQKQYENVRQAISRLAHAPAGSLNDLDLTSMSDRTLVLMRRRAEVLDRSSRNGGVQHRLRMSGLPVRLLPWLAAVFWDYTEGTKISWSLFEQRWHSRVQGAIAVHASTAMEAWSHLQEIAGINPRTIDLRVLRNVLGRSTPPMLFCSAEFGDAGPIIGTVHASKGREADEVHLFMPAPDPECDSPGEEARVAFVGATRARQRLCVGESAPNFSSSAASGRVFRFTRKGNLQVEIGRTKDLQAAGLVGQRTFASVEAAQAAQDSWCQQPLRQQLIARQQQTLDYEYELTDGDDVRLAVMSPQFKRGVEEVAQFAKRWPPARTFPYIRSLGLRSIVLPTDQVELETLHDPWRSSGFVIAPLLIGYSSGRFGGNG</sequence>
<evidence type="ECO:0000313" key="7">
    <source>
        <dbReference type="Proteomes" id="UP000290759"/>
    </source>
</evidence>
<dbReference type="GO" id="GO:0003677">
    <property type="term" value="F:DNA binding"/>
    <property type="evidence" value="ECO:0007669"/>
    <property type="project" value="InterPro"/>
</dbReference>
<accession>A0A4Q2U5G6</accession>
<dbReference type="GO" id="GO:0003678">
    <property type="term" value="F:DNA helicase activity"/>
    <property type="evidence" value="ECO:0007669"/>
    <property type="project" value="InterPro"/>
</dbReference>
<dbReference type="OrthoDB" id="5461146at2"/>
<dbReference type="AlphaFoldDB" id="A0A4Q2U5G6"/>
<dbReference type="InterPro" id="IPR027417">
    <property type="entry name" value="P-loop_NTPase"/>
</dbReference>
<gene>
    <name evidence="6" type="ORF">D3273_19695</name>
</gene>
<dbReference type="InterPro" id="IPR000212">
    <property type="entry name" value="DNA_helicase_UvrD/REP"/>
</dbReference>
<dbReference type="Proteomes" id="UP000290759">
    <property type="component" value="Unassembled WGS sequence"/>
</dbReference>
<evidence type="ECO:0000256" key="4">
    <source>
        <dbReference type="ARBA" id="ARBA00022840"/>
    </source>
</evidence>
<evidence type="ECO:0000256" key="1">
    <source>
        <dbReference type="ARBA" id="ARBA00022741"/>
    </source>
</evidence>